<feature type="transmembrane region" description="Helical" evidence="1">
    <location>
        <begin position="12"/>
        <end position="37"/>
    </location>
</feature>
<dbReference type="Proteomes" id="UP000824135">
    <property type="component" value="Unassembled WGS sequence"/>
</dbReference>
<evidence type="ECO:0000313" key="3">
    <source>
        <dbReference type="Proteomes" id="UP000824135"/>
    </source>
</evidence>
<keyword evidence="1" id="KW-0812">Transmembrane</keyword>
<comment type="caution">
    <text evidence="2">The sequence shown here is derived from an EMBL/GenBank/DDBJ whole genome shotgun (WGS) entry which is preliminary data.</text>
</comment>
<keyword evidence="1" id="KW-0472">Membrane</keyword>
<proteinExistence type="predicted"/>
<name>A0A9D1Z7J8_9FIRM</name>
<gene>
    <name evidence="2" type="ORF">H9728_00345</name>
</gene>
<reference evidence="2" key="1">
    <citation type="journal article" date="2021" name="PeerJ">
        <title>Extensive microbial diversity within the chicken gut microbiome revealed by metagenomics and culture.</title>
        <authorList>
            <person name="Gilroy R."/>
            <person name="Ravi A."/>
            <person name="Getino M."/>
            <person name="Pursley I."/>
            <person name="Horton D.L."/>
            <person name="Alikhan N.F."/>
            <person name="Baker D."/>
            <person name="Gharbi K."/>
            <person name="Hall N."/>
            <person name="Watson M."/>
            <person name="Adriaenssens E.M."/>
            <person name="Foster-Nyarko E."/>
            <person name="Jarju S."/>
            <person name="Secka A."/>
            <person name="Antonio M."/>
            <person name="Oren A."/>
            <person name="Chaudhuri R.R."/>
            <person name="La Ragione R."/>
            <person name="Hildebrand F."/>
            <person name="Pallen M.J."/>
        </authorList>
    </citation>
    <scope>NUCLEOTIDE SEQUENCE</scope>
    <source>
        <strain evidence="2">CHK199-9574</strain>
    </source>
</reference>
<dbReference type="EMBL" id="DXCO01000004">
    <property type="protein sequence ID" value="HIY77472.1"/>
    <property type="molecule type" value="Genomic_DNA"/>
</dbReference>
<evidence type="ECO:0000313" key="2">
    <source>
        <dbReference type="EMBL" id="HIY77472.1"/>
    </source>
</evidence>
<evidence type="ECO:0000256" key="1">
    <source>
        <dbReference type="SAM" id="Phobius"/>
    </source>
</evidence>
<accession>A0A9D1Z7J8</accession>
<dbReference type="AlphaFoldDB" id="A0A9D1Z7J8"/>
<feature type="transmembrane region" description="Helical" evidence="1">
    <location>
        <begin position="43"/>
        <end position="64"/>
    </location>
</feature>
<reference evidence="2" key="2">
    <citation type="submission" date="2021-04" db="EMBL/GenBank/DDBJ databases">
        <authorList>
            <person name="Gilroy R."/>
        </authorList>
    </citation>
    <scope>NUCLEOTIDE SEQUENCE</scope>
    <source>
        <strain evidence="2">CHK199-9574</strain>
    </source>
</reference>
<keyword evidence="1" id="KW-1133">Transmembrane helix</keyword>
<organism evidence="2 3">
    <name type="scientific">Candidatus Borkfalkia excrementavium</name>
    <dbReference type="NCBI Taxonomy" id="2838505"/>
    <lineage>
        <taxon>Bacteria</taxon>
        <taxon>Bacillati</taxon>
        <taxon>Bacillota</taxon>
        <taxon>Clostridia</taxon>
        <taxon>Christensenellales</taxon>
        <taxon>Christensenellaceae</taxon>
        <taxon>Candidatus Borkfalkia</taxon>
    </lineage>
</organism>
<sequence length="145" mass="16877">MESENIGFKSSLLAVFMAILTLAFIGIFIFFMVRFGYSDNWMLLIYALLLCFIIICGWVSVDWLSRPKVLVRMDENNVYVWRRSGWITVPLEEVVTVQTFQEGWFIRTGQLSVLQSNGKKLKLNGLKEPQKTSALIQQRLYQKRS</sequence>
<protein>
    <submittedName>
        <fullName evidence="2">Uncharacterized protein</fullName>
    </submittedName>
</protein>